<dbReference type="Proteomes" id="UP000051672">
    <property type="component" value="Unassembled WGS sequence"/>
</dbReference>
<name>A0A0R2AXL7_9LACO</name>
<gene>
    <name evidence="1" type="ORF">FC34_GL001113</name>
</gene>
<accession>A0A0R2AXL7</accession>
<dbReference type="NCBIfam" id="TIGR01869">
    <property type="entry name" value="casC_Cse4"/>
    <property type="match status" value="1"/>
</dbReference>
<evidence type="ECO:0000313" key="1">
    <source>
        <dbReference type="EMBL" id="KRM72129.1"/>
    </source>
</evidence>
<dbReference type="PATRIC" id="fig|1423727.3.peg.1127"/>
<evidence type="ECO:0000313" key="2">
    <source>
        <dbReference type="Proteomes" id="UP000051672"/>
    </source>
</evidence>
<dbReference type="InterPro" id="IPR010148">
    <property type="entry name" value="CRISPR-assoc_prot_CT1975"/>
</dbReference>
<organism evidence="1 2">
    <name type="scientific">Lacticaseibacillus brantae DSM 23927</name>
    <dbReference type="NCBI Taxonomy" id="1423727"/>
    <lineage>
        <taxon>Bacteria</taxon>
        <taxon>Bacillati</taxon>
        <taxon>Bacillota</taxon>
        <taxon>Bacilli</taxon>
        <taxon>Lactobacillales</taxon>
        <taxon>Lactobacillaceae</taxon>
        <taxon>Lacticaseibacillus</taxon>
    </lineage>
</organism>
<keyword evidence="2" id="KW-1185">Reference proteome</keyword>
<proteinExistence type="predicted"/>
<reference evidence="1 2" key="1">
    <citation type="journal article" date="2015" name="Genome Announc.">
        <title>Expanding the biotechnology potential of lactobacilli through comparative genomics of 213 strains and associated genera.</title>
        <authorList>
            <person name="Sun Z."/>
            <person name="Harris H.M."/>
            <person name="McCann A."/>
            <person name="Guo C."/>
            <person name="Argimon S."/>
            <person name="Zhang W."/>
            <person name="Yang X."/>
            <person name="Jeffery I.B."/>
            <person name="Cooney J.C."/>
            <person name="Kagawa T.F."/>
            <person name="Liu W."/>
            <person name="Song Y."/>
            <person name="Salvetti E."/>
            <person name="Wrobel A."/>
            <person name="Rasinkangas P."/>
            <person name="Parkhill J."/>
            <person name="Rea M.C."/>
            <person name="O'Sullivan O."/>
            <person name="Ritari J."/>
            <person name="Douillard F.P."/>
            <person name="Paul Ross R."/>
            <person name="Yang R."/>
            <person name="Briner A.E."/>
            <person name="Felis G.E."/>
            <person name="de Vos W.M."/>
            <person name="Barrangou R."/>
            <person name="Klaenhammer T.R."/>
            <person name="Caufield P.W."/>
            <person name="Cui Y."/>
            <person name="Zhang H."/>
            <person name="O'Toole P.W."/>
        </authorList>
    </citation>
    <scope>NUCLEOTIDE SEQUENCE [LARGE SCALE GENOMIC DNA]</scope>
    <source>
        <strain evidence="1 2">DSM 23927</strain>
    </source>
</reference>
<dbReference type="Pfam" id="PF09344">
    <property type="entry name" value="Cas_CT1975"/>
    <property type="match status" value="1"/>
</dbReference>
<sequence>MPTASLTKDTFKLLVDKLLEVDSSLDAEAAAQKATDVFAAAKVKLDKDNKTKALMFVSPGQIEKIAQFATDNDSLDSKELQKVFKNDQSLDLALFGRMVADNPELNVDASAQVAHALSTHEIVPEFDYFTAVDDEQGEDQSGSAMIGTIEFNSSTLYRYANINISELVHNLGDTDLTIDGAVEFIKQFLLSMPTGKQNTFANRTLPNYVMISVRQDTPVNLVSAFETPVKSRDGYVTESINRLDDEYVSAQQFVDRPLLTVVLGADNFDWTNQTEVSSAANLNDLLASVKDSLAKAVQDEDIND</sequence>
<dbReference type="STRING" id="1423727.FC34_GL001113"/>
<dbReference type="AlphaFoldDB" id="A0A0R2AXL7"/>
<comment type="caution">
    <text evidence="1">The sequence shown here is derived from an EMBL/GenBank/DDBJ whole genome shotgun (WGS) entry which is preliminary data.</text>
</comment>
<dbReference type="EMBL" id="AYZQ01000002">
    <property type="protein sequence ID" value="KRM72129.1"/>
    <property type="molecule type" value="Genomic_DNA"/>
</dbReference>
<protein>
    <submittedName>
        <fullName evidence="1">CT1975-like family protein</fullName>
    </submittedName>
</protein>